<dbReference type="RefSeq" id="WP_009143524.1">
    <property type="nucleotide sequence ID" value="NZ_GL831009.1"/>
</dbReference>
<reference evidence="1 2" key="1">
    <citation type="submission" date="2011-01" db="EMBL/GenBank/DDBJ databases">
        <authorList>
            <person name="Weinstock G."/>
            <person name="Sodergren E."/>
            <person name="Clifton S."/>
            <person name="Fulton L."/>
            <person name="Fulton B."/>
            <person name="Courtney L."/>
            <person name="Fronick C."/>
            <person name="Harrison M."/>
            <person name="Strong C."/>
            <person name="Farmer C."/>
            <person name="Delahaunty K."/>
            <person name="Markovic C."/>
            <person name="Hall O."/>
            <person name="Minx P."/>
            <person name="Tomlinson C."/>
            <person name="Mitreva M."/>
            <person name="Hou S."/>
            <person name="Chen J."/>
            <person name="Wollam A."/>
            <person name="Pepin K.H."/>
            <person name="Johnson M."/>
            <person name="Bhonagiri V."/>
            <person name="Zhang X."/>
            <person name="Suruliraj S."/>
            <person name="Warren W."/>
            <person name="Chinwalla A."/>
            <person name="Mardis E.R."/>
            <person name="Wilson R.K."/>
        </authorList>
    </citation>
    <scope>NUCLEOTIDE SEQUENCE [LARGE SCALE GENOMIC DNA]</scope>
    <source>
        <strain evidence="2">DSM 22608 / JCM 16073 / KCTC 15190 / YIT 12066</strain>
    </source>
</reference>
<evidence type="ECO:0000313" key="1">
    <source>
        <dbReference type="EMBL" id="EFY06850.1"/>
    </source>
</evidence>
<organism evidence="1 2">
    <name type="scientific">Succinatimonas hippei (strain DSM 22608 / JCM 16073 / KCTC 15190 / YIT 12066)</name>
    <dbReference type="NCBI Taxonomy" id="762983"/>
    <lineage>
        <taxon>Bacteria</taxon>
        <taxon>Pseudomonadati</taxon>
        <taxon>Pseudomonadota</taxon>
        <taxon>Gammaproteobacteria</taxon>
        <taxon>Aeromonadales</taxon>
        <taxon>Succinivibrionaceae</taxon>
        <taxon>Succinatimonas</taxon>
    </lineage>
</organism>
<evidence type="ECO:0000313" key="2">
    <source>
        <dbReference type="Proteomes" id="UP000018458"/>
    </source>
</evidence>
<name>E8LKT6_SUCHY</name>
<dbReference type="EMBL" id="AEVO01000075">
    <property type="protein sequence ID" value="EFY06850.1"/>
    <property type="molecule type" value="Genomic_DNA"/>
</dbReference>
<dbReference type="HOGENOM" id="CLU_2940113_0_0_6"/>
<sequence length="60" mass="6836">MSIAPQIIFSRDLLPYFTGLDHSDIRGLVTAGQWFRRRIAPSFPSLVPLKSKNGIRMHLI</sequence>
<protein>
    <submittedName>
        <fullName evidence="1">Uncharacterized protein</fullName>
    </submittedName>
</protein>
<accession>E8LKT6</accession>
<dbReference type="Proteomes" id="UP000018458">
    <property type="component" value="Unassembled WGS sequence"/>
</dbReference>
<dbReference type="AlphaFoldDB" id="E8LKT6"/>
<comment type="caution">
    <text evidence="1">The sequence shown here is derived from an EMBL/GenBank/DDBJ whole genome shotgun (WGS) entry which is preliminary data.</text>
</comment>
<gene>
    <name evidence="1" type="ORF">HMPREF9444_01335</name>
</gene>
<keyword evidence="2" id="KW-1185">Reference proteome</keyword>
<proteinExistence type="predicted"/>